<accession>A0A812KSA6</accession>
<organism evidence="2 3">
    <name type="scientific">Symbiodinium necroappetens</name>
    <dbReference type="NCBI Taxonomy" id="1628268"/>
    <lineage>
        <taxon>Eukaryota</taxon>
        <taxon>Sar</taxon>
        <taxon>Alveolata</taxon>
        <taxon>Dinophyceae</taxon>
        <taxon>Suessiales</taxon>
        <taxon>Symbiodiniaceae</taxon>
        <taxon>Symbiodinium</taxon>
    </lineage>
</organism>
<sequence length="439" mass="47594">APTKQSQAAVSQVQWLSSGFSSASIASREHDAQACPEIDWERYQDWQWGYSKGLWHSDQPATGEVTAEQQAQRRANLIRTLSRRITGNVKAKTELKDALNQWFIQLSQHLQGLTARVSAIGQKIDEDLQSACDDMLAGLEARSSLSTADQVSHVRSSLGPVWQPPQETAILELAADSLDRSYLDMRALYVATAARDRSCGDTATYPLEATEWRTYASSVEKPTQRTAAPWPSMSTGFTPENIRPVASTEMTTDSPITPAGDRQPSLDWPAAWAKLAEFAAENGADIIGELCVSPEQDAAIPLVHNVDVEEDTVSTSNEAWAAVLAFVGTPDPAMVPAMCGRMQDVLNRLRLCPTALPRVRQGLVLLAQATLGNVLDPFSFAPATCQEWLYPAALLEHGTPLRGYLASSASSSSVVQVLLSQGCPMAQIGEDDADISELL</sequence>
<name>A0A812KSA6_9DINO</name>
<evidence type="ECO:0000256" key="1">
    <source>
        <dbReference type="SAM" id="MobiDB-lite"/>
    </source>
</evidence>
<dbReference type="EMBL" id="CAJNJA010008324">
    <property type="protein sequence ID" value="CAE7235242.1"/>
    <property type="molecule type" value="Genomic_DNA"/>
</dbReference>
<comment type="caution">
    <text evidence="2">The sequence shown here is derived from an EMBL/GenBank/DDBJ whole genome shotgun (WGS) entry which is preliminary data.</text>
</comment>
<evidence type="ECO:0000313" key="2">
    <source>
        <dbReference type="EMBL" id="CAE7235242.1"/>
    </source>
</evidence>
<feature type="non-terminal residue" evidence="2">
    <location>
        <position position="1"/>
    </location>
</feature>
<gene>
    <name evidence="2" type="ORF">SNEC2469_LOCUS3887</name>
</gene>
<protein>
    <submittedName>
        <fullName evidence="2">Uncharacterized protein</fullName>
    </submittedName>
</protein>
<keyword evidence="3" id="KW-1185">Reference proteome</keyword>
<evidence type="ECO:0000313" key="3">
    <source>
        <dbReference type="Proteomes" id="UP000601435"/>
    </source>
</evidence>
<feature type="region of interest" description="Disordered" evidence="1">
    <location>
        <begin position="218"/>
        <end position="240"/>
    </location>
</feature>
<proteinExistence type="predicted"/>
<reference evidence="2" key="1">
    <citation type="submission" date="2021-02" db="EMBL/GenBank/DDBJ databases">
        <authorList>
            <person name="Dougan E. K."/>
            <person name="Rhodes N."/>
            <person name="Thang M."/>
            <person name="Chan C."/>
        </authorList>
    </citation>
    <scope>NUCLEOTIDE SEQUENCE</scope>
</reference>
<dbReference type="Proteomes" id="UP000601435">
    <property type="component" value="Unassembled WGS sequence"/>
</dbReference>
<dbReference type="AlphaFoldDB" id="A0A812KSA6"/>
<feature type="compositionally biased region" description="Polar residues" evidence="1">
    <location>
        <begin position="218"/>
        <end position="238"/>
    </location>
</feature>